<accession>E0VZD3</accession>
<proteinExistence type="predicted"/>
<organism>
    <name type="scientific">Pediculus humanus subsp. corporis</name>
    <name type="common">Body louse</name>
    <dbReference type="NCBI Taxonomy" id="121224"/>
    <lineage>
        <taxon>Eukaryota</taxon>
        <taxon>Metazoa</taxon>
        <taxon>Ecdysozoa</taxon>
        <taxon>Arthropoda</taxon>
        <taxon>Hexapoda</taxon>
        <taxon>Insecta</taxon>
        <taxon>Pterygota</taxon>
        <taxon>Neoptera</taxon>
        <taxon>Paraneoptera</taxon>
        <taxon>Psocodea</taxon>
        <taxon>Troctomorpha</taxon>
        <taxon>Phthiraptera</taxon>
        <taxon>Anoplura</taxon>
        <taxon>Pediculidae</taxon>
        <taxon>Pediculus</taxon>
    </lineage>
</organism>
<evidence type="ECO:0000313" key="2">
    <source>
        <dbReference type="EMBL" id="EEB18739.1"/>
    </source>
</evidence>
<keyword evidence="4" id="KW-1185">Reference proteome</keyword>
<dbReference type="EMBL" id="AAZO01006438">
    <property type="status" value="NOT_ANNOTATED_CDS"/>
    <property type="molecule type" value="Genomic_DNA"/>
</dbReference>
<feature type="region of interest" description="Disordered" evidence="1">
    <location>
        <begin position="181"/>
        <end position="221"/>
    </location>
</feature>
<reference evidence="2" key="2">
    <citation type="submission" date="2007-04" db="EMBL/GenBank/DDBJ databases">
        <title>The genome of the human body louse.</title>
        <authorList>
            <consortium name="The Human Body Louse Genome Consortium"/>
            <person name="Kirkness E."/>
            <person name="Walenz B."/>
            <person name="Hass B."/>
            <person name="Bruggner R."/>
            <person name="Strausberg R."/>
        </authorList>
    </citation>
    <scope>NUCLEOTIDE SEQUENCE</scope>
    <source>
        <strain evidence="2">USDA</strain>
    </source>
</reference>
<dbReference type="CTD" id="8235145"/>
<reference evidence="3" key="3">
    <citation type="submission" date="2020-05" db="UniProtKB">
        <authorList>
            <consortium name="EnsemblMetazoa"/>
        </authorList>
    </citation>
    <scope>IDENTIFICATION</scope>
    <source>
        <strain evidence="3">USDA</strain>
    </source>
</reference>
<evidence type="ECO:0000313" key="4">
    <source>
        <dbReference type="Proteomes" id="UP000009046"/>
    </source>
</evidence>
<dbReference type="VEuPathDB" id="VectorBase:PHUM530340"/>
<evidence type="ECO:0000313" key="3">
    <source>
        <dbReference type="EnsemblMetazoa" id="PHUM530340-PA"/>
    </source>
</evidence>
<feature type="compositionally biased region" description="Polar residues" evidence="1">
    <location>
        <begin position="132"/>
        <end position="149"/>
    </location>
</feature>
<feature type="region of interest" description="Disordered" evidence="1">
    <location>
        <begin position="108"/>
        <end position="151"/>
    </location>
</feature>
<gene>
    <name evidence="3" type="primary">8235145</name>
    <name evidence="2" type="ORF">Phum_PHUM530340</name>
</gene>
<feature type="compositionally biased region" description="Pro residues" evidence="1">
    <location>
        <begin position="114"/>
        <end position="129"/>
    </location>
</feature>
<feature type="compositionally biased region" description="Polar residues" evidence="1">
    <location>
        <begin position="186"/>
        <end position="195"/>
    </location>
</feature>
<dbReference type="EMBL" id="DS235851">
    <property type="protein sequence ID" value="EEB18739.1"/>
    <property type="molecule type" value="Genomic_DNA"/>
</dbReference>
<dbReference type="GeneID" id="8235145"/>
<dbReference type="InParanoid" id="E0VZD3"/>
<dbReference type="HOGENOM" id="CLU_1251988_0_0_1"/>
<reference evidence="2" key="1">
    <citation type="submission" date="2007-04" db="EMBL/GenBank/DDBJ databases">
        <title>Annotation of Pediculus humanus corporis strain USDA.</title>
        <authorList>
            <person name="Kirkness E."/>
            <person name="Hannick L."/>
            <person name="Hass B."/>
            <person name="Bruggner R."/>
            <person name="Lawson D."/>
            <person name="Bidwell S."/>
            <person name="Joardar V."/>
            <person name="Caler E."/>
            <person name="Walenz B."/>
            <person name="Inman J."/>
            <person name="Schobel S."/>
            <person name="Galinsky K."/>
            <person name="Amedeo P."/>
            <person name="Strausberg R."/>
        </authorList>
    </citation>
    <scope>NUCLEOTIDE SEQUENCE</scope>
    <source>
        <strain evidence="2">USDA</strain>
    </source>
</reference>
<dbReference type="KEGG" id="phu:Phum_PHUM530340"/>
<dbReference type="Proteomes" id="UP000009046">
    <property type="component" value="Unassembled WGS sequence"/>
</dbReference>
<dbReference type="EnsemblMetazoa" id="PHUM530340-RA">
    <property type="protein sequence ID" value="PHUM530340-PA"/>
    <property type="gene ID" value="PHUM530340"/>
</dbReference>
<dbReference type="RefSeq" id="XP_002431477.1">
    <property type="nucleotide sequence ID" value="XM_002431432.1"/>
</dbReference>
<protein>
    <submittedName>
        <fullName evidence="2 3">Uncharacterized protein</fullName>
    </submittedName>
</protein>
<evidence type="ECO:0000256" key="1">
    <source>
        <dbReference type="SAM" id="MobiDB-lite"/>
    </source>
</evidence>
<dbReference type="AlphaFoldDB" id="E0VZD3"/>
<name>E0VZD3_PEDHC</name>
<sequence>MMSGSSTKRKELIHDLRETSLIGGNAILKREVVDKAVQRREMVDKSIQREEMVDKAIQCRGTMDLGSGDNSDNIFSITNNYESMGDGFQISSHVQHLHNPPTVRIKTIENSMSPPSPTFQPPPPPPPPLNKIISSSTESINNKRPINDNNKTDFEYAFRGKDNNKSSEGVKDSMLIVVEEGKQPNFRANESNPTVPSLKEPSKTSTLRLSDRQRSGTNNNY</sequence>